<proteinExistence type="predicted"/>
<feature type="region of interest" description="Disordered" evidence="1">
    <location>
        <begin position="101"/>
        <end position="122"/>
    </location>
</feature>
<evidence type="ECO:0000256" key="1">
    <source>
        <dbReference type="SAM" id="MobiDB-lite"/>
    </source>
</evidence>
<dbReference type="AlphaFoldDB" id="A0A2W5SNK7"/>
<reference evidence="2 3" key="1">
    <citation type="submission" date="2017-08" db="EMBL/GenBank/DDBJ databases">
        <title>Infants hospitalized years apart are colonized by the same room-sourced microbial strains.</title>
        <authorList>
            <person name="Brooks B."/>
            <person name="Olm M.R."/>
            <person name="Firek B.A."/>
            <person name="Baker R."/>
            <person name="Thomas B.C."/>
            <person name="Morowitz M.J."/>
            <person name="Banfield J.F."/>
        </authorList>
    </citation>
    <scope>NUCLEOTIDE SEQUENCE [LARGE SCALE GENOMIC DNA]</scope>
    <source>
        <strain evidence="2">S2_005_001_R2_27</strain>
    </source>
</reference>
<protein>
    <submittedName>
        <fullName evidence="2">Uncharacterized protein</fullName>
    </submittedName>
</protein>
<evidence type="ECO:0000313" key="3">
    <source>
        <dbReference type="Proteomes" id="UP000248887"/>
    </source>
</evidence>
<dbReference type="EMBL" id="QFQD01000051">
    <property type="protein sequence ID" value="PZQ81133.1"/>
    <property type="molecule type" value="Genomic_DNA"/>
</dbReference>
<accession>A0A2W5SNK7</accession>
<name>A0A2W5SNK7_ANCNO</name>
<evidence type="ECO:0000313" key="2">
    <source>
        <dbReference type="EMBL" id="PZQ81133.1"/>
    </source>
</evidence>
<gene>
    <name evidence="2" type="ORF">DI549_14920</name>
</gene>
<feature type="region of interest" description="Disordered" evidence="1">
    <location>
        <begin position="36"/>
        <end position="75"/>
    </location>
</feature>
<dbReference type="Proteomes" id="UP000248887">
    <property type="component" value="Unassembled WGS sequence"/>
</dbReference>
<comment type="caution">
    <text evidence="2">The sequence shown here is derived from an EMBL/GenBank/DDBJ whole genome shotgun (WGS) entry which is preliminary data.</text>
</comment>
<feature type="compositionally biased region" description="Basic residues" evidence="1">
    <location>
        <begin position="49"/>
        <end position="61"/>
    </location>
</feature>
<sequence>MRRAGRPFIVGRHAFGDRYRASDLLIPGTDTLTIKFVGDPGSAGENPARRPRQMRGAKSGGRRPEHRQGAACWTYAPARKDPATVETAPAASAGPLHLLIRRETHKNRHPNSALVRCASPTR</sequence>
<organism evidence="2 3">
    <name type="scientific">Ancylobacter novellus</name>
    <name type="common">Thiobacillus novellus</name>
    <dbReference type="NCBI Taxonomy" id="921"/>
    <lineage>
        <taxon>Bacteria</taxon>
        <taxon>Pseudomonadati</taxon>
        <taxon>Pseudomonadota</taxon>
        <taxon>Alphaproteobacteria</taxon>
        <taxon>Hyphomicrobiales</taxon>
        <taxon>Xanthobacteraceae</taxon>
        <taxon>Ancylobacter</taxon>
    </lineage>
</organism>